<evidence type="ECO:0000256" key="2">
    <source>
        <dbReference type="ARBA" id="ARBA00022649"/>
    </source>
</evidence>
<evidence type="ECO:0000256" key="1">
    <source>
        <dbReference type="ARBA" id="ARBA00010562"/>
    </source>
</evidence>
<proteinExistence type="inferred from homology"/>
<dbReference type="InterPro" id="IPR007337">
    <property type="entry name" value="RelB/DinJ"/>
</dbReference>
<dbReference type="Pfam" id="PF04221">
    <property type="entry name" value="RelB"/>
    <property type="match status" value="1"/>
</dbReference>
<name>A0A139P5N8_STROR</name>
<dbReference type="GO" id="GO:0006355">
    <property type="term" value="P:regulation of DNA-templated transcription"/>
    <property type="evidence" value="ECO:0007669"/>
    <property type="project" value="InterPro"/>
</dbReference>
<accession>A0A139P5N8</accession>
<feature type="coiled-coil region" evidence="3">
    <location>
        <begin position="53"/>
        <end position="80"/>
    </location>
</feature>
<evidence type="ECO:0000256" key="3">
    <source>
        <dbReference type="SAM" id="Coils"/>
    </source>
</evidence>
<dbReference type="EMBL" id="LQRI01000089">
    <property type="protein sequence ID" value="KXT83452.1"/>
    <property type="molecule type" value="Genomic_DNA"/>
</dbReference>
<dbReference type="AlphaFoldDB" id="A0A139P5N8"/>
<keyword evidence="3" id="KW-0175">Coiled coil</keyword>
<comment type="similarity">
    <text evidence="1">Belongs to the RelB/DinJ antitoxin family.</text>
</comment>
<dbReference type="PATRIC" id="fig|1303.77.peg.555"/>
<dbReference type="InterPro" id="IPR013321">
    <property type="entry name" value="Arc_rbn_hlx_hlx"/>
</dbReference>
<dbReference type="RefSeq" id="WP_061417916.1">
    <property type="nucleotide sequence ID" value="NZ_KQ969337.1"/>
</dbReference>
<dbReference type="NCBIfam" id="TIGR02384">
    <property type="entry name" value="RelB_DinJ"/>
    <property type="match status" value="1"/>
</dbReference>
<comment type="caution">
    <text evidence="4">The sequence shown here is derived from an EMBL/GenBank/DDBJ whole genome shotgun (WGS) entry which is preliminary data.</text>
</comment>
<sequence length="107" mass="12536">MSQIAVRVDDELKKEATAIFNELGLDMSTAVKLFLIQSVLTKSIPFEVSLREREYSREEIEDAKKEIKRLVKQKSDVVKLDFSKQEDIDLFFGDEEFPEYEGLEWDK</sequence>
<dbReference type="Proteomes" id="UP000070497">
    <property type="component" value="Unassembled WGS sequence"/>
</dbReference>
<protein>
    <submittedName>
        <fullName evidence="4">Putative DNA-damage-inducible protein J</fullName>
    </submittedName>
</protein>
<reference evidence="4 5" key="1">
    <citation type="submission" date="2016-01" db="EMBL/GenBank/DDBJ databases">
        <title>Highly variable Streptococcus oralis are common among viridans streptococci isolated from primates.</title>
        <authorList>
            <person name="Denapaite D."/>
            <person name="Rieger M."/>
            <person name="Koendgen S."/>
            <person name="Brueckner R."/>
            <person name="Ochigava I."/>
            <person name="Kappeler P."/>
            <person name="Maetz-Rensing K."/>
            <person name="Leendertz F."/>
            <person name="Hakenbeck R."/>
        </authorList>
    </citation>
    <scope>NUCLEOTIDE SEQUENCE [LARGE SCALE GENOMIC DNA]</scope>
    <source>
        <strain evidence="4 5">DD14</strain>
    </source>
</reference>
<dbReference type="PANTHER" id="PTHR38781:SF1">
    <property type="entry name" value="ANTITOXIN DINJ-RELATED"/>
    <property type="match status" value="1"/>
</dbReference>
<keyword evidence="2" id="KW-1277">Toxin-antitoxin system</keyword>
<gene>
    <name evidence="4" type="ORF">SORDD14_00478</name>
</gene>
<evidence type="ECO:0000313" key="5">
    <source>
        <dbReference type="Proteomes" id="UP000070497"/>
    </source>
</evidence>
<dbReference type="PANTHER" id="PTHR38781">
    <property type="entry name" value="ANTITOXIN DINJ-RELATED"/>
    <property type="match status" value="1"/>
</dbReference>
<organism evidence="4 5">
    <name type="scientific">Streptococcus oralis</name>
    <dbReference type="NCBI Taxonomy" id="1303"/>
    <lineage>
        <taxon>Bacteria</taxon>
        <taxon>Bacillati</taxon>
        <taxon>Bacillota</taxon>
        <taxon>Bacilli</taxon>
        <taxon>Lactobacillales</taxon>
        <taxon>Streptococcaceae</taxon>
        <taxon>Streptococcus</taxon>
    </lineage>
</organism>
<dbReference type="Gene3D" id="1.10.1220.10">
    <property type="entry name" value="Met repressor-like"/>
    <property type="match status" value="1"/>
</dbReference>
<dbReference type="GO" id="GO:0006351">
    <property type="term" value="P:DNA-templated transcription"/>
    <property type="evidence" value="ECO:0007669"/>
    <property type="project" value="TreeGrafter"/>
</dbReference>
<evidence type="ECO:0000313" key="4">
    <source>
        <dbReference type="EMBL" id="KXT83452.1"/>
    </source>
</evidence>